<keyword evidence="2 6" id="KW-0547">Nucleotide-binding</keyword>
<evidence type="ECO:0000313" key="8">
    <source>
        <dbReference type="Proteomes" id="UP000563151"/>
    </source>
</evidence>
<keyword evidence="5 6" id="KW-0411">Iron-sulfur</keyword>
<dbReference type="InterPro" id="IPR033756">
    <property type="entry name" value="YlxH/NBP35"/>
</dbReference>
<sequence length="281" mass="30769">MSNCDSCPSKGSCDSKEASCSKLIPKHGKVKHIIGVISGKGGVGKSTVTGILAVQLRKAGYKVGVLDGDITGPSMPRFFGINQKRADILQIGTEEEVKFIPVETSLGIKVISLNLLTEEEEQPVIWRGPVITGVLTQMYTDTEWGELDYLLIDMPPGTGDVALTIMQSIPVEGMVVVSTPQDMVSMIVKKVVIMAEKMNVNILGVVENMSYIQCEKCGEKIRVFSKKSAEEQADYLGIPLLAEMPINLDLVESMERGQAESFVSEYKEYDNLINNFKKLSK</sequence>
<comment type="subunit">
    <text evidence="6">Homodimer.</text>
</comment>
<evidence type="ECO:0000256" key="1">
    <source>
        <dbReference type="ARBA" id="ARBA00022723"/>
    </source>
</evidence>
<dbReference type="PANTHER" id="PTHR42961:SF2">
    <property type="entry name" value="IRON-SULFUR PROTEIN NUBPL"/>
    <property type="match status" value="1"/>
</dbReference>
<dbReference type="InterPro" id="IPR044304">
    <property type="entry name" value="NUBPL-like"/>
</dbReference>
<dbReference type="GO" id="GO:0051539">
    <property type="term" value="F:4 iron, 4 sulfur cluster binding"/>
    <property type="evidence" value="ECO:0007669"/>
    <property type="project" value="TreeGrafter"/>
</dbReference>
<proteinExistence type="inferred from homology"/>
<dbReference type="InterPro" id="IPR027417">
    <property type="entry name" value="P-loop_NTPase"/>
</dbReference>
<dbReference type="GO" id="GO:0046872">
    <property type="term" value="F:metal ion binding"/>
    <property type="evidence" value="ECO:0007669"/>
    <property type="project" value="UniProtKB-KW"/>
</dbReference>
<dbReference type="FunFam" id="3.40.50.300:FF:001119">
    <property type="entry name" value="Iron-sulfur cluster carrier protein"/>
    <property type="match status" value="1"/>
</dbReference>
<comment type="function">
    <text evidence="6">Binds and transfers iron-sulfur (Fe-S) clusters to target apoproteins. Can hydrolyze ATP.</text>
</comment>
<reference evidence="7 8" key="1">
    <citation type="submission" date="2020-04" db="EMBL/GenBank/DDBJ databases">
        <title>Genomic insights into acetone-butanol-ethanol (ABE) fermentation by sequencing solventogenic clostridia strains.</title>
        <authorList>
            <person name="Brown S."/>
        </authorList>
    </citation>
    <scope>NUCLEOTIDE SEQUENCE [LARGE SCALE GENOMIC DNA]</scope>
    <source>
        <strain evidence="7 8">DJ011</strain>
    </source>
</reference>
<feature type="binding site" evidence="6">
    <location>
        <begin position="39"/>
        <end position="46"/>
    </location>
    <ligand>
        <name>ATP</name>
        <dbReference type="ChEBI" id="CHEBI:30616"/>
    </ligand>
</feature>
<dbReference type="Pfam" id="PF10609">
    <property type="entry name" value="ParA"/>
    <property type="match status" value="1"/>
</dbReference>
<dbReference type="CDD" id="cd02037">
    <property type="entry name" value="Mrp_NBP35"/>
    <property type="match status" value="1"/>
</dbReference>
<evidence type="ECO:0000256" key="5">
    <source>
        <dbReference type="ARBA" id="ARBA00023014"/>
    </source>
</evidence>
<evidence type="ECO:0000256" key="6">
    <source>
        <dbReference type="HAMAP-Rule" id="MF_02040"/>
    </source>
</evidence>
<evidence type="ECO:0000256" key="4">
    <source>
        <dbReference type="ARBA" id="ARBA00023004"/>
    </source>
</evidence>
<evidence type="ECO:0000313" key="7">
    <source>
        <dbReference type="EMBL" id="MBC2399311.1"/>
    </source>
</evidence>
<dbReference type="GO" id="GO:0016887">
    <property type="term" value="F:ATP hydrolysis activity"/>
    <property type="evidence" value="ECO:0007669"/>
    <property type="project" value="UniProtKB-UniRule"/>
</dbReference>
<keyword evidence="3 6" id="KW-0067">ATP-binding</keyword>
<dbReference type="Gene3D" id="3.40.50.300">
    <property type="entry name" value="P-loop containing nucleotide triphosphate hydrolases"/>
    <property type="match status" value="1"/>
</dbReference>
<comment type="similarity">
    <text evidence="6">Belongs to the Mrp/NBP35 ATP-binding proteins family.</text>
</comment>
<gene>
    <name evidence="7" type="ORF">HGG79_16260</name>
</gene>
<comment type="caution">
    <text evidence="7">The sequence shown here is derived from an EMBL/GenBank/DDBJ whole genome shotgun (WGS) entry which is preliminary data.</text>
</comment>
<dbReference type="InterPro" id="IPR000808">
    <property type="entry name" value="Mrp-like_CS"/>
</dbReference>
<dbReference type="HAMAP" id="MF_02040">
    <property type="entry name" value="Mrp_NBP35"/>
    <property type="match status" value="1"/>
</dbReference>
<dbReference type="AlphaFoldDB" id="A0A923J1J6"/>
<dbReference type="GO" id="GO:0140663">
    <property type="term" value="F:ATP-dependent FeS chaperone activity"/>
    <property type="evidence" value="ECO:0007669"/>
    <property type="project" value="InterPro"/>
</dbReference>
<keyword evidence="1 6" id="KW-0479">Metal-binding</keyword>
<dbReference type="GO" id="GO:0016226">
    <property type="term" value="P:iron-sulfur cluster assembly"/>
    <property type="evidence" value="ECO:0007669"/>
    <property type="project" value="InterPro"/>
</dbReference>
<organism evidence="7 8">
    <name type="scientific">Clostridium tetanomorphum</name>
    <dbReference type="NCBI Taxonomy" id="1553"/>
    <lineage>
        <taxon>Bacteria</taxon>
        <taxon>Bacillati</taxon>
        <taxon>Bacillota</taxon>
        <taxon>Clostridia</taxon>
        <taxon>Eubacteriales</taxon>
        <taxon>Clostridiaceae</taxon>
        <taxon>Clostridium</taxon>
    </lineage>
</organism>
<dbReference type="InterPro" id="IPR019591">
    <property type="entry name" value="Mrp/NBP35_ATP-bd"/>
</dbReference>
<protein>
    <recommendedName>
        <fullName evidence="6">Iron-sulfur cluster carrier protein</fullName>
    </recommendedName>
</protein>
<dbReference type="RefSeq" id="WP_035152233.1">
    <property type="nucleotide sequence ID" value="NZ_JAAZWO010000025.1"/>
</dbReference>
<evidence type="ECO:0000256" key="2">
    <source>
        <dbReference type="ARBA" id="ARBA00022741"/>
    </source>
</evidence>
<evidence type="ECO:0000256" key="3">
    <source>
        <dbReference type="ARBA" id="ARBA00022840"/>
    </source>
</evidence>
<keyword evidence="8" id="KW-1185">Reference proteome</keyword>
<dbReference type="SUPFAM" id="SSF52540">
    <property type="entry name" value="P-loop containing nucleoside triphosphate hydrolases"/>
    <property type="match status" value="1"/>
</dbReference>
<keyword evidence="4 6" id="KW-0408">Iron</keyword>
<dbReference type="PANTHER" id="PTHR42961">
    <property type="entry name" value="IRON-SULFUR PROTEIN NUBPL"/>
    <property type="match status" value="1"/>
</dbReference>
<dbReference type="Proteomes" id="UP000563151">
    <property type="component" value="Unassembled WGS sequence"/>
</dbReference>
<keyword evidence="6" id="KW-0378">Hydrolase</keyword>
<accession>A0A923J1J6</accession>
<dbReference type="EMBL" id="JAAZWO010000025">
    <property type="protein sequence ID" value="MBC2399311.1"/>
    <property type="molecule type" value="Genomic_DNA"/>
</dbReference>
<dbReference type="GO" id="GO:0005524">
    <property type="term" value="F:ATP binding"/>
    <property type="evidence" value="ECO:0007669"/>
    <property type="project" value="UniProtKB-UniRule"/>
</dbReference>
<dbReference type="PROSITE" id="PS01215">
    <property type="entry name" value="MRP"/>
    <property type="match status" value="1"/>
</dbReference>
<name>A0A923J1J6_CLOTT</name>